<organism evidence="2 3">
    <name type="scientific">Salix brachista</name>
    <dbReference type="NCBI Taxonomy" id="2182728"/>
    <lineage>
        <taxon>Eukaryota</taxon>
        <taxon>Viridiplantae</taxon>
        <taxon>Streptophyta</taxon>
        <taxon>Embryophyta</taxon>
        <taxon>Tracheophyta</taxon>
        <taxon>Spermatophyta</taxon>
        <taxon>Magnoliopsida</taxon>
        <taxon>eudicotyledons</taxon>
        <taxon>Gunneridae</taxon>
        <taxon>Pentapetalae</taxon>
        <taxon>rosids</taxon>
        <taxon>fabids</taxon>
        <taxon>Malpighiales</taxon>
        <taxon>Salicaceae</taxon>
        <taxon>Saliceae</taxon>
        <taxon>Salix</taxon>
    </lineage>
</organism>
<evidence type="ECO:0000313" key="2">
    <source>
        <dbReference type="EMBL" id="KAB5569197.1"/>
    </source>
</evidence>
<dbReference type="InterPro" id="IPR041577">
    <property type="entry name" value="RT_RNaseH_2"/>
</dbReference>
<protein>
    <recommendedName>
        <fullName evidence="1">Reverse transcriptase/retrotransposon-derived protein RNase H-like domain-containing protein</fullName>
    </recommendedName>
</protein>
<dbReference type="Proteomes" id="UP000326939">
    <property type="component" value="Chromosome 2"/>
</dbReference>
<dbReference type="InterPro" id="IPR043128">
    <property type="entry name" value="Rev_trsase/Diguanyl_cyclase"/>
</dbReference>
<dbReference type="FunFam" id="3.30.70.270:FF:000020">
    <property type="entry name" value="Transposon Tf2-6 polyprotein-like Protein"/>
    <property type="match status" value="1"/>
</dbReference>
<dbReference type="AlphaFoldDB" id="A0A5N5NQ71"/>
<gene>
    <name evidence="2" type="ORF">DKX38_002990</name>
</gene>
<proteinExistence type="predicted"/>
<keyword evidence="3" id="KW-1185">Reference proteome</keyword>
<name>A0A5N5NQ71_9ROSI</name>
<dbReference type="SUPFAM" id="SSF56672">
    <property type="entry name" value="DNA/RNA polymerases"/>
    <property type="match status" value="1"/>
</dbReference>
<dbReference type="InterPro" id="IPR043502">
    <property type="entry name" value="DNA/RNA_pol_sf"/>
</dbReference>
<evidence type="ECO:0000313" key="3">
    <source>
        <dbReference type="Proteomes" id="UP000326939"/>
    </source>
</evidence>
<dbReference type="Gene3D" id="3.30.70.270">
    <property type="match status" value="1"/>
</dbReference>
<dbReference type="Pfam" id="PF17919">
    <property type="entry name" value="RT_RNaseH_2"/>
    <property type="match status" value="1"/>
</dbReference>
<accession>A0A5N5NQ71</accession>
<dbReference type="PANTHER" id="PTHR33064">
    <property type="entry name" value="POL PROTEIN"/>
    <property type="match status" value="1"/>
</dbReference>
<reference evidence="3" key="1">
    <citation type="journal article" date="2019" name="Gigascience">
        <title>De novo genome assembly of the endangered Acer yangbiense, a plant species with extremely small populations endemic to Yunnan Province, China.</title>
        <authorList>
            <person name="Yang J."/>
            <person name="Wariss H.M."/>
            <person name="Tao L."/>
            <person name="Zhang R."/>
            <person name="Yun Q."/>
            <person name="Hollingsworth P."/>
            <person name="Dao Z."/>
            <person name="Luo G."/>
            <person name="Guo H."/>
            <person name="Ma Y."/>
            <person name="Sun W."/>
        </authorList>
    </citation>
    <scope>NUCLEOTIDE SEQUENCE [LARGE SCALE GENOMIC DNA]</scope>
    <source>
        <strain evidence="3">cv. br00</strain>
    </source>
</reference>
<evidence type="ECO:0000259" key="1">
    <source>
        <dbReference type="Pfam" id="PF17919"/>
    </source>
</evidence>
<comment type="caution">
    <text evidence="2">The sequence shown here is derived from an EMBL/GenBank/DDBJ whole genome shotgun (WGS) entry which is preliminary data.</text>
</comment>
<sequence length="104" mass="11564">MKISTVVNWPIPTNTKAIRGFLSLTGYYRKFVKVYENVGAPLTTLLKKNSFNWTKEATQAFVAFKTTMITPSVLGLPNFTKSFVVECNALGCGIGVVLMQERQP</sequence>
<dbReference type="InterPro" id="IPR051320">
    <property type="entry name" value="Viral_Replic_Matur_Polypro"/>
</dbReference>
<feature type="domain" description="Reverse transcriptase/retrotransposon-derived protein RNase H-like" evidence="1">
    <location>
        <begin position="53"/>
        <end position="103"/>
    </location>
</feature>
<dbReference type="PANTHER" id="PTHR33064:SF37">
    <property type="entry name" value="RIBONUCLEASE H"/>
    <property type="match status" value="1"/>
</dbReference>
<dbReference type="EMBL" id="VDCV01000002">
    <property type="protein sequence ID" value="KAB5569197.1"/>
    <property type="molecule type" value="Genomic_DNA"/>
</dbReference>